<feature type="compositionally biased region" description="Low complexity" evidence="1">
    <location>
        <begin position="772"/>
        <end position="789"/>
    </location>
</feature>
<organism evidence="3 4">
    <name type="scientific">Triplophysa rosa</name>
    <name type="common">Cave loach</name>
    <dbReference type="NCBI Taxonomy" id="992332"/>
    <lineage>
        <taxon>Eukaryota</taxon>
        <taxon>Metazoa</taxon>
        <taxon>Chordata</taxon>
        <taxon>Craniata</taxon>
        <taxon>Vertebrata</taxon>
        <taxon>Euteleostomi</taxon>
        <taxon>Actinopterygii</taxon>
        <taxon>Neopterygii</taxon>
        <taxon>Teleostei</taxon>
        <taxon>Ostariophysi</taxon>
        <taxon>Cypriniformes</taxon>
        <taxon>Nemacheilidae</taxon>
        <taxon>Triplophysa</taxon>
    </lineage>
</organism>
<dbReference type="SUPFAM" id="SSF53300">
    <property type="entry name" value="vWA-like"/>
    <property type="match status" value="2"/>
</dbReference>
<keyword evidence="4" id="KW-1185">Reference proteome</keyword>
<dbReference type="PROSITE" id="PS50234">
    <property type="entry name" value="VWFA"/>
    <property type="match status" value="1"/>
</dbReference>
<dbReference type="PANTHER" id="PTHR46478">
    <property type="entry name" value="VON WILLEBRAND FACTOR A DOMAIN-CONTAINING PROTEIN 3A"/>
    <property type="match status" value="1"/>
</dbReference>
<dbReference type="InterPro" id="IPR036465">
    <property type="entry name" value="vWFA_dom_sf"/>
</dbReference>
<evidence type="ECO:0000313" key="4">
    <source>
        <dbReference type="Proteomes" id="UP001059041"/>
    </source>
</evidence>
<feature type="compositionally biased region" description="Polar residues" evidence="1">
    <location>
        <begin position="716"/>
        <end position="729"/>
    </location>
</feature>
<evidence type="ECO:0000313" key="3">
    <source>
        <dbReference type="EMBL" id="KAI7803535.1"/>
    </source>
</evidence>
<dbReference type="Proteomes" id="UP001059041">
    <property type="component" value="Linkage Group LG11"/>
</dbReference>
<reference evidence="3" key="1">
    <citation type="submission" date="2021-02" db="EMBL/GenBank/DDBJ databases">
        <title>Comparative genomics reveals that relaxation of natural selection precedes convergent phenotypic evolution of cavefish.</title>
        <authorList>
            <person name="Peng Z."/>
        </authorList>
    </citation>
    <scope>NUCLEOTIDE SEQUENCE</scope>
    <source>
        <tissue evidence="3">Muscle</tissue>
    </source>
</reference>
<dbReference type="Pfam" id="PF13768">
    <property type="entry name" value="VWA_3"/>
    <property type="match status" value="3"/>
</dbReference>
<gene>
    <name evidence="3" type="ORF">IRJ41_008023</name>
</gene>
<proteinExistence type="predicted"/>
<name>A0A9W7WLE4_TRIRA</name>
<dbReference type="SMART" id="SM00327">
    <property type="entry name" value="VWA"/>
    <property type="match status" value="1"/>
</dbReference>
<dbReference type="Gene3D" id="3.40.50.410">
    <property type="entry name" value="von Willebrand factor, type A domain"/>
    <property type="match status" value="2"/>
</dbReference>
<feature type="domain" description="VWFA" evidence="2">
    <location>
        <begin position="941"/>
        <end position="1117"/>
    </location>
</feature>
<feature type="region of interest" description="Disordered" evidence="1">
    <location>
        <begin position="705"/>
        <end position="797"/>
    </location>
</feature>
<feature type="compositionally biased region" description="Polar residues" evidence="1">
    <location>
        <begin position="754"/>
        <end position="768"/>
    </location>
</feature>
<protein>
    <submittedName>
        <fullName evidence="3">von Willebrand factor A domain-containing protein 3A-like</fullName>
    </submittedName>
</protein>
<accession>A0A9W7WLE4</accession>
<evidence type="ECO:0000259" key="2">
    <source>
        <dbReference type="PROSITE" id="PS50234"/>
    </source>
</evidence>
<dbReference type="PANTHER" id="PTHR46478:SF1">
    <property type="entry name" value="VON WILLEBRAND FACTOR A DOMAIN-CONTAINING PROTEIN 3A"/>
    <property type="match status" value="1"/>
</dbReference>
<comment type="caution">
    <text evidence="3">The sequence shown here is derived from an EMBL/GenBank/DDBJ whole genome shotgun (WGS) entry which is preliminary data.</text>
</comment>
<dbReference type="EMBL" id="JAFHDT010000011">
    <property type="protein sequence ID" value="KAI7803535.1"/>
    <property type="molecule type" value="Genomic_DNA"/>
</dbReference>
<dbReference type="InterPro" id="IPR002035">
    <property type="entry name" value="VWF_A"/>
</dbReference>
<dbReference type="AlphaFoldDB" id="A0A9W7WLE4"/>
<evidence type="ECO:0000256" key="1">
    <source>
        <dbReference type="SAM" id="MobiDB-lite"/>
    </source>
</evidence>
<sequence>MTQYFCSVGCYGDASRSPVVSHRSNPTRTIHEASSSWDMRDKCSEKTFPLVSRETQTQDIMRVQMDPGVFESSVKWLESSSLENRGLTLSHLLSLCTTTHMPDGGYQMHISTESLADFEEQLYMAIEVYHDQIKCLTQGSKKVFGVVNGSRLGVLVDTSDLNCSEERLPDLQQHLLMLIEEQLHLKKQLHLLSYSTEVSSLWNKPVDTCPPRLRESRAWALQLQAGGGCDLLQAVQKVLIHSQLDTLLIILATRPDQTVDMICDYIAQSRMPSVHAVAYNCSSPDAIETVKRMAAVTGGKYHLFSAALGVIDSSTDVEMLWTEIKAARDILTHIHSMRHGRFQGIPVSVQSEIFMGLNGLTLSDSSPVPCSVSAPLYIQLTDLKAISSREWLNIHGLKAQKLDLSQLLASNAYSPQRAFVPILGKTVSSTVHERVMVQFEWWDGTVKNLHVDLPSLQKYQKKLSTAVRLFERRVYYLNRTGSLQIWGTVCEQRVQVLLDMSGMNVHYQLHIQHALRLLLQEQLANKHSFNVTVFGSDVKSWQEEMVPPTHENLQAVWQWIQGMECAGGRNTLTALRHVLREEPYGEFTMTQGVYLLTTGIPDQDMVAVPAYVSERCRTANLSLHVCLFTGEEQTLCCPPSSSSPRTDTARALRDLAHAGNGRFLWLTETGIVESDDIDVLIEEMETAANYCQKCSDLVDCLMQKSSSRGSGKSRVQETSTPSIKPQISTRGAKLSPPRPTKLSVARLENRQKIRSAQNRLTWRPSSSKADIPAVPSADSSTPTTPSSSAHPRRSKVSQSVFYMEDGNLGVVFKKYPKPKSVRKSIAAIKLPKHEELCSTKQWLKRFGIKNLKLDLEKMLSGPECSHTGNLVPSVQKRVSAKYCAIFPRVQINGIAKHLHLTPAELKQYLSETEKLMQRYTQRMKWLLTGSRCMFGAVLEKTVCVLLDVSGSMASCLPELQKGLALLIWDQLHANSVRFNMVVFSGEVRLWQAGLVQSTKDLCRDAVQWLNQLSTHGGSCTLQALQTGCGFEDAVGLYLISDGRSDSSHSLILREIDTLRREKNLTIHTVAVNSRDRACCEFLKCLAHRTGGRFHQDPDNTDADLLKHLSDLHAADSVLPKCEGDDLRRLAEEIEKLTFFQKQAKTFRFMCKIQFWKKNDSLCETFDIKRNIY</sequence>
<dbReference type="CDD" id="cd00198">
    <property type="entry name" value="vWFA"/>
    <property type="match status" value="1"/>
</dbReference>